<accession>A0AAV4D277</accession>
<gene>
    <name evidence="1" type="ORF">PoB_006467000</name>
</gene>
<organism evidence="1 2">
    <name type="scientific">Plakobranchus ocellatus</name>
    <dbReference type="NCBI Taxonomy" id="259542"/>
    <lineage>
        <taxon>Eukaryota</taxon>
        <taxon>Metazoa</taxon>
        <taxon>Spiralia</taxon>
        <taxon>Lophotrochozoa</taxon>
        <taxon>Mollusca</taxon>
        <taxon>Gastropoda</taxon>
        <taxon>Heterobranchia</taxon>
        <taxon>Euthyneura</taxon>
        <taxon>Panpulmonata</taxon>
        <taxon>Sacoglossa</taxon>
        <taxon>Placobranchoidea</taxon>
        <taxon>Plakobranchidae</taxon>
        <taxon>Plakobranchus</taxon>
    </lineage>
</organism>
<comment type="caution">
    <text evidence="1">The sequence shown here is derived from an EMBL/GenBank/DDBJ whole genome shotgun (WGS) entry which is preliminary data.</text>
</comment>
<keyword evidence="2" id="KW-1185">Reference proteome</keyword>
<evidence type="ECO:0000313" key="2">
    <source>
        <dbReference type="Proteomes" id="UP000735302"/>
    </source>
</evidence>
<protein>
    <submittedName>
        <fullName evidence="1">Uncharacterized protein</fullName>
    </submittedName>
</protein>
<dbReference type="Proteomes" id="UP000735302">
    <property type="component" value="Unassembled WGS sequence"/>
</dbReference>
<proteinExistence type="predicted"/>
<sequence>MYSDGSSTGSTRYKGYKIYIRWPASSTFLICGPEGEQICSFDREFKAVSVTASLKIIAGRQQEEAALPGMAIFSDCGRWYRLWADPIGKTWEKRSC</sequence>
<reference evidence="1 2" key="1">
    <citation type="journal article" date="2021" name="Elife">
        <title>Chloroplast acquisition without the gene transfer in kleptoplastic sea slugs, Plakobranchus ocellatus.</title>
        <authorList>
            <person name="Maeda T."/>
            <person name="Takahashi S."/>
            <person name="Yoshida T."/>
            <person name="Shimamura S."/>
            <person name="Takaki Y."/>
            <person name="Nagai Y."/>
            <person name="Toyoda A."/>
            <person name="Suzuki Y."/>
            <person name="Arimoto A."/>
            <person name="Ishii H."/>
            <person name="Satoh N."/>
            <person name="Nishiyama T."/>
            <person name="Hasebe M."/>
            <person name="Maruyama T."/>
            <person name="Minagawa J."/>
            <person name="Obokata J."/>
            <person name="Shigenobu S."/>
        </authorList>
    </citation>
    <scope>NUCLEOTIDE SEQUENCE [LARGE SCALE GENOMIC DNA]</scope>
</reference>
<dbReference type="AlphaFoldDB" id="A0AAV4D277"/>
<dbReference type="EMBL" id="BLXT01007309">
    <property type="protein sequence ID" value="GFO38165.1"/>
    <property type="molecule type" value="Genomic_DNA"/>
</dbReference>
<name>A0AAV4D277_9GAST</name>
<evidence type="ECO:0000313" key="1">
    <source>
        <dbReference type="EMBL" id="GFO38165.1"/>
    </source>
</evidence>